<feature type="compositionally biased region" description="Polar residues" evidence="1">
    <location>
        <begin position="139"/>
        <end position="149"/>
    </location>
</feature>
<feature type="region of interest" description="Disordered" evidence="1">
    <location>
        <begin position="1"/>
        <end position="56"/>
    </location>
</feature>
<comment type="caution">
    <text evidence="2">The sequence shown here is derived from an EMBL/GenBank/DDBJ whole genome shotgun (WGS) entry which is preliminary data.</text>
</comment>
<feature type="region of interest" description="Disordered" evidence="1">
    <location>
        <begin position="486"/>
        <end position="523"/>
    </location>
</feature>
<gene>
    <name evidence="2" type="ORF">Purlil1_12860</name>
</gene>
<protein>
    <submittedName>
        <fullName evidence="2">Uncharacterized protein</fullName>
    </submittedName>
</protein>
<proteinExistence type="predicted"/>
<name>A0ABR0BFN6_PURLI</name>
<dbReference type="Proteomes" id="UP001287286">
    <property type="component" value="Unassembled WGS sequence"/>
</dbReference>
<feature type="compositionally biased region" description="Polar residues" evidence="1">
    <location>
        <begin position="159"/>
        <end position="172"/>
    </location>
</feature>
<evidence type="ECO:0000256" key="1">
    <source>
        <dbReference type="SAM" id="MobiDB-lite"/>
    </source>
</evidence>
<evidence type="ECO:0000313" key="3">
    <source>
        <dbReference type="Proteomes" id="UP001287286"/>
    </source>
</evidence>
<dbReference type="EMBL" id="JAWRVI010000141">
    <property type="protein sequence ID" value="KAK4074879.1"/>
    <property type="molecule type" value="Genomic_DNA"/>
</dbReference>
<feature type="compositionally biased region" description="Polar residues" evidence="1">
    <location>
        <begin position="208"/>
        <end position="223"/>
    </location>
</feature>
<accession>A0ABR0BFN6</accession>
<keyword evidence="3" id="KW-1185">Reference proteome</keyword>
<organism evidence="2 3">
    <name type="scientific">Purpureocillium lilacinum</name>
    <name type="common">Paecilomyces lilacinus</name>
    <dbReference type="NCBI Taxonomy" id="33203"/>
    <lineage>
        <taxon>Eukaryota</taxon>
        <taxon>Fungi</taxon>
        <taxon>Dikarya</taxon>
        <taxon>Ascomycota</taxon>
        <taxon>Pezizomycotina</taxon>
        <taxon>Sordariomycetes</taxon>
        <taxon>Hypocreomycetidae</taxon>
        <taxon>Hypocreales</taxon>
        <taxon>Ophiocordycipitaceae</taxon>
        <taxon>Purpureocillium</taxon>
    </lineage>
</organism>
<feature type="compositionally biased region" description="Basic and acidic residues" evidence="1">
    <location>
        <begin position="7"/>
        <end position="16"/>
    </location>
</feature>
<feature type="compositionally biased region" description="Basic residues" evidence="1">
    <location>
        <begin position="193"/>
        <end position="207"/>
    </location>
</feature>
<feature type="region of interest" description="Disordered" evidence="1">
    <location>
        <begin position="139"/>
        <end position="223"/>
    </location>
</feature>
<reference evidence="2 3" key="1">
    <citation type="journal article" date="2024" name="Microbiol. Resour. Announc.">
        <title>Genome annotations for the ascomycete fungi Trichoderma harzianum, Trichoderma aggressivum, and Purpureocillium lilacinum.</title>
        <authorList>
            <person name="Beijen E.P.W."/>
            <person name="Ohm R.A."/>
        </authorList>
    </citation>
    <scope>NUCLEOTIDE SEQUENCE [LARGE SCALE GENOMIC DNA]</scope>
    <source>
        <strain evidence="2 3">CBS 150709</strain>
    </source>
</reference>
<evidence type="ECO:0000313" key="2">
    <source>
        <dbReference type="EMBL" id="KAK4074879.1"/>
    </source>
</evidence>
<sequence>MTPGGLDVRHGVEGPRQESASSGWTSVARDVDEGTRSFDGGDSVDPVAGTSSYVGHTGKPSLVEMCSVPTTRARARSQRRRVGRTVASAPLQWPPGCRLRGSGCSSSFREAAVRGGRRWRLSPDQRANRLCEASVEPKTTVTGGTSLGITATALRSPRESTPSKQRNLSSAHSRPDRVQPGELCGHGPSGHRLACHRRHRARPHRRTSTLPNTSNPAARGFQQTAGPETLVSVEGEYAIGSQIQGEQSQRRSAAGMACFVTFMAPGTEYQECRDRGTGADAVTNLNPHGSTGQENPSLPDDRICGYVLGTSIQGIAGKDLAVQRLFIASANAFPILLVPRSVPETVAATSPRLLPAAGTALGIVTVAIEEIASSLLQVRARNSWSSGAASSRISSKISFGRAANADGWSSGDGVSRSCGFGQRGSLNEVPNDNPYVPWDTKHSPLFGGMILPTDLNVNLPLRIHGQSGAASCSSRVEGQRDDLQLTGAGQEGATPPPCLTNSAPSERQAMGPGTSSPMRLNRGMSSTLKSLSTRSQSPSSTRPVVIVRTNESLGALTHEREPCDEIQR</sequence>
<feature type="compositionally biased region" description="Polar residues" evidence="1">
    <location>
        <begin position="513"/>
        <end position="523"/>
    </location>
</feature>